<dbReference type="SUPFAM" id="SSF53098">
    <property type="entry name" value="Ribonuclease H-like"/>
    <property type="match status" value="1"/>
</dbReference>
<evidence type="ECO:0000256" key="7">
    <source>
        <dbReference type="ARBA" id="ARBA00022759"/>
    </source>
</evidence>
<dbReference type="CDD" id="cd09278">
    <property type="entry name" value="RNase_HI_prokaryote_like"/>
    <property type="match status" value="1"/>
</dbReference>
<dbReference type="PANTHER" id="PTHR10642">
    <property type="entry name" value="RIBONUCLEASE H1"/>
    <property type="match status" value="1"/>
</dbReference>
<dbReference type="HAMAP" id="MF_00042">
    <property type="entry name" value="RNase_H"/>
    <property type="match status" value="1"/>
</dbReference>
<feature type="domain" description="RNase H type-1" evidence="11">
    <location>
        <begin position="33"/>
        <end position="180"/>
    </location>
</feature>
<comment type="subunit">
    <text evidence="3 10">Monomer.</text>
</comment>
<comment type="catalytic activity">
    <reaction evidence="1 10">
        <text>Endonucleolytic cleavage to 5'-phosphomonoester.</text>
        <dbReference type="EC" id="3.1.26.4"/>
    </reaction>
</comment>
<evidence type="ECO:0000256" key="1">
    <source>
        <dbReference type="ARBA" id="ARBA00000077"/>
    </source>
</evidence>
<feature type="binding site" evidence="10">
    <location>
        <position position="172"/>
    </location>
    <ligand>
        <name>Mg(2+)</name>
        <dbReference type="ChEBI" id="CHEBI:18420"/>
        <label>2</label>
    </ligand>
</feature>
<dbReference type="Gene3D" id="3.30.420.10">
    <property type="entry name" value="Ribonuclease H-like superfamily/Ribonuclease H"/>
    <property type="match status" value="1"/>
</dbReference>
<dbReference type="GO" id="GO:0004523">
    <property type="term" value="F:RNA-DNA hybrid ribonuclease activity"/>
    <property type="evidence" value="ECO:0007669"/>
    <property type="project" value="UniProtKB-EC"/>
</dbReference>
<evidence type="ECO:0000313" key="13">
    <source>
        <dbReference type="Proteomes" id="UP000004431"/>
    </source>
</evidence>
<keyword evidence="13" id="KW-1185">Reference proteome</keyword>
<comment type="cofactor">
    <cofactor evidence="10">
        <name>Mg(2+)</name>
        <dbReference type="ChEBI" id="CHEBI:18420"/>
    </cofactor>
    <text evidence="10">Binds 1 Mg(2+) ion per subunit. May bind a second metal ion at a regulatory site, or after substrate binding.</text>
</comment>
<evidence type="ECO:0000256" key="3">
    <source>
        <dbReference type="ARBA" id="ARBA00011245"/>
    </source>
</evidence>
<dbReference type="InterPro" id="IPR002156">
    <property type="entry name" value="RNaseH_domain"/>
</dbReference>
<accession>A0ABN0B0N5</accession>
<evidence type="ECO:0000256" key="4">
    <source>
        <dbReference type="ARBA" id="ARBA00012180"/>
    </source>
</evidence>
<keyword evidence="6 10" id="KW-0479">Metal-binding</keyword>
<comment type="similarity">
    <text evidence="2 10">Belongs to the RNase H family.</text>
</comment>
<feature type="binding site" evidence="10">
    <location>
        <position position="42"/>
    </location>
    <ligand>
        <name>Mg(2+)</name>
        <dbReference type="ChEBI" id="CHEBI:18420"/>
        <label>1</label>
    </ligand>
</feature>
<keyword evidence="5 10" id="KW-0540">Nuclease</keyword>
<comment type="subcellular location">
    <subcellularLocation>
        <location evidence="10">Cytoplasm</location>
    </subcellularLocation>
</comment>
<dbReference type="InterPro" id="IPR036397">
    <property type="entry name" value="RNaseH_sf"/>
</dbReference>
<proteinExistence type="inferred from homology"/>
<evidence type="ECO:0000256" key="2">
    <source>
        <dbReference type="ARBA" id="ARBA00005300"/>
    </source>
</evidence>
<protein>
    <recommendedName>
        <fullName evidence="4 10">Ribonuclease H</fullName>
        <shortName evidence="10">RNase H</shortName>
        <ecNumber evidence="4 10">3.1.26.4</ecNumber>
    </recommendedName>
</protein>
<organism evidence="12 13">
    <name type="scientific">Fannyhessea vaginae PB189-T1-4</name>
    <dbReference type="NCBI Taxonomy" id="866774"/>
    <lineage>
        <taxon>Bacteria</taxon>
        <taxon>Bacillati</taxon>
        <taxon>Actinomycetota</taxon>
        <taxon>Coriobacteriia</taxon>
        <taxon>Coriobacteriales</taxon>
        <taxon>Atopobiaceae</taxon>
        <taxon>Fannyhessea</taxon>
    </lineage>
</organism>
<dbReference type="Pfam" id="PF00075">
    <property type="entry name" value="RNase_H"/>
    <property type="match status" value="1"/>
</dbReference>
<sequence>MDTSTNTAVHVTPTAAPAASVAPAAAPAPAPAARPRVTIWTDGSSRGNPGPGGFGAVLYFTDVRGELHTRELHDGYRLTTNNRMEMLAVIRALETLKCACVVDIHSDSSYVVNAHNQHWIEGWQRKGWKSATKKPVKNIDLWKRLIEASQRHTIRYHWVKGHAGIAGNERCDELATQAADAPRETQLIDEVFEQEYVAQVGALPFDV</sequence>
<dbReference type="NCBIfam" id="NF001236">
    <property type="entry name" value="PRK00203.1"/>
    <property type="match status" value="1"/>
</dbReference>
<feature type="binding site" evidence="10">
    <location>
        <position position="42"/>
    </location>
    <ligand>
        <name>Mg(2+)</name>
        <dbReference type="ChEBI" id="CHEBI:18420"/>
        <label>2</label>
    </ligand>
</feature>
<dbReference type="PANTHER" id="PTHR10642:SF26">
    <property type="entry name" value="RIBONUCLEASE H1"/>
    <property type="match status" value="1"/>
</dbReference>
<feature type="binding site" evidence="10">
    <location>
        <position position="85"/>
    </location>
    <ligand>
        <name>Mg(2+)</name>
        <dbReference type="ChEBI" id="CHEBI:18420"/>
        <label>1</label>
    </ligand>
</feature>
<dbReference type="InterPro" id="IPR012337">
    <property type="entry name" value="RNaseH-like_sf"/>
</dbReference>
<keyword evidence="8 10" id="KW-0378">Hydrolase</keyword>
<reference evidence="12 13" key="1">
    <citation type="submission" date="2010-08" db="EMBL/GenBank/DDBJ databases">
        <authorList>
            <person name="Durkin A.S."/>
            <person name="Madupu R."/>
            <person name="Torralba M."/>
            <person name="Gillis M."/>
            <person name="Methe B."/>
            <person name="Sutton G."/>
            <person name="Nelson K.E."/>
        </authorList>
    </citation>
    <scope>NUCLEOTIDE SEQUENCE [LARGE SCALE GENOMIC DNA]</scope>
    <source>
        <strain evidence="12 13">PB189-T1-4</strain>
    </source>
</reference>
<evidence type="ECO:0000256" key="9">
    <source>
        <dbReference type="ARBA" id="ARBA00022842"/>
    </source>
</evidence>
<dbReference type="EMBL" id="AEDQ01000017">
    <property type="protein sequence ID" value="EFL44334.1"/>
    <property type="molecule type" value="Genomic_DNA"/>
</dbReference>
<dbReference type="EC" id="3.1.26.4" evidence="4 10"/>
<evidence type="ECO:0000259" key="11">
    <source>
        <dbReference type="PROSITE" id="PS50879"/>
    </source>
</evidence>
<dbReference type="Proteomes" id="UP000004431">
    <property type="component" value="Unassembled WGS sequence"/>
</dbReference>
<comment type="caution">
    <text evidence="12">The sequence shown here is derived from an EMBL/GenBank/DDBJ whole genome shotgun (WGS) entry which is preliminary data.</text>
</comment>
<dbReference type="RefSeq" id="WP_006304046.1">
    <property type="nucleotide sequence ID" value="NZ_AEDQ01000017.1"/>
</dbReference>
<name>A0ABN0B0N5_9ACTN</name>
<keyword evidence="7 10" id="KW-0255">Endonuclease</keyword>
<dbReference type="PROSITE" id="PS50879">
    <property type="entry name" value="RNASE_H_1"/>
    <property type="match status" value="1"/>
</dbReference>
<evidence type="ECO:0000256" key="10">
    <source>
        <dbReference type="HAMAP-Rule" id="MF_00042"/>
    </source>
</evidence>
<dbReference type="InterPro" id="IPR050092">
    <property type="entry name" value="RNase_H"/>
</dbReference>
<evidence type="ECO:0000256" key="8">
    <source>
        <dbReference type="ARBA" id="ARBA00022801"/>
    </source>
</evidence>
<evidence type="ECO:0000256" key="6">
    <source>
        <dbReference type="ARBA" id="ARBA00022723"/>
    </source>
</evidence>
<keyword evidence="10" id="KW-0963">Cytoplasm</keyword>
<evidence type="ECO:0000313" key="12">
    <source>
        <dbReference type="EMBL" id="EFL44334.1"/>
    </source>
</evidence>
<dbReference type="InterPro" id="IPR022892">
    <property type="entry name" value="RNaseHI"/>
</dbReference>
<evidence type="ECO:0000256" key="5">
    <source>
        <dbReference type="ARBA" id="ARBA00022722"/>
    </source>
</evidence>
<comment type="function">
    <text evidence="10">Endonuclease that specifically degrades the RNA of RNA-DNA hybrids.</text>
</comment>
<feature type="binding site" evidence="10">
    <location>
        <position position="107"/>
    </location>
    <ligand>
        <name>Mg(2+)</name>
        <dbReference type="ChEBI" id="CHEBI:18420"/>
        <label>1</label>
    </ligand>
</feature>
<keyword evidence="9 10" id="KW-0460">Magnesium</keyword>
<gene>
    <name evidence="10 12" type="primary">rnhA</name>
    <name evidence="12" type="ORF">HMPREF9248_1034</name>
</gene>